<dbReference type="PANTHER" id="PTHR31751">
    <property type="entry name" value="SI:CH211-108C17.2-RELATED-RELATED"/>
    <property type="match status" value="1"/>
</dbReference>
<name>A0A1X7UCH3_AMPQE</name>
<dbReference type="OMA" id="MCHANIL"/>
<dbReference type="AlphaFoldDB" id="A0A1X7UCH3"/>
<organism evidence="1">
    <name type="scientific">Amphimedon queenslandica</name>
    <name type="common">Sponge</name>
    <dbReference type="NCBI Taxonomy" id="400682"/>
    <lineage>
        <taxon>Eukaryota</taxon>
        <taxon>Metazoa</taxon>
        <taxon>Porifera</taxon>
        <taxon>Demospongiae</taxon>
        <taxon>Heteroscleromorpha</taxon>
        <taxon>Haplosclerida</taxon>
        <taxon>Niphatidae</taxon>
        <taxon>Amphimedon</taxon>
    </lineage>
</organism>
<evidence type="ECO:0000313" key="1">
    <source>
        <dbReference type="EnsemblMetazoa" id="Aqu2.1.25644_001"/>
    </source>
</evidence>
<reference evidence="1" key="1">
    <citation type="submission" date="2017-05" db="UniProtKB">
        <authorList>
            <consortium name="EnsemblMetazoa"/>
        </authorList>
    </citation>
    <scope>IDENTIFICATION</scope>
</reference>
<dbReference type="EnsemblMetazoa" id="Aqu2.1.25644_001">
    <property type="protein sequence ID" value="Aqu2.1.25644_001"/>
    <property type="gene ID" value="Aqu2.1.25644"/>
</dbReference>
<dbReference type="STRING" id="400682.A0A1X7UCH3"/>
<dbReference type="PANTHER" id="PTHR31751:SF42">
    <property type="entry name" value="PROTEIN CBG10204"/>
    <property type="match status" value="1"/>
</dbReference>
<accession>A0A1X7UCH3</accession>
<sequence length="215" mass="24256">MSTLVLGSFLRVTQKCNSCNKETQWDSQPFVRNIPEGNLLMSACILFTGCLPELSICMFQTMGCACISRSTFYYHQSHYLHPAIFHIWDIHQQSFFCQLSDDDHSGLILGGDGRSDSPGHSAKFGLYSLVELTHNVVIDIPLVQSHEVKNSNHMELEGLKRAVNKIQDFNITIDALVTDRHQQISIKKKVLALAKQEECEIIGVVKKYSQPFVLV</sequence>
<dbReference type="InParanoid" id="A0A1X7UCH3"/>
<proteinExistence type="predicted"/>
<protein>
    <submittedName>
        <fullName evidence="1">Uncharacterized protein</fullName>
    </submittedName>
</protein>
<dbReference type="OrthoDB" id="5967653at2759"/>